<dbReference type="InterPro" id="IPR001228">
    <property type="entry name" value="IspD"/>
</dbReference>
<dbReference type="NCBIfam" id="TIGR00453">
    <property type="entry name" value="ispD"/>
    <property type="match status" value="1"/>
</dbReference>
<protein>
    <recommendedName>
        <fullName evidence="14">Bifunctional enzyme IspD/IspF</fullName>
    </recommendedName>
    <domain>
        <recommendedName>
            <fullName evidence="14">2-C-methyl-D-erythritol 4-phosphate cytidylyltransferase</fullName>
            <ecNumber evidence="14">2.7.7.60</ecNumber>
        </recommendedName>
        <alternativeName>
            <fullName evidence="14">4-diphosphocytidyl-2C-methyl-D-erythritol synthase</fullName>
        </alternativeName>
        <alternativeName>
            <fullName evidence="14">MEP cytidylyltransferase</fullName>
            <shortName evidence="14">MCT</shortName>
        </alternativeName>
    </domain>
    <domain>
        <recommendedName>
            <fullName evidence="14">2-C-methyl-D-erythritol 2,4-cyclodiphosphate synthase</fullName>
            <shortName evidence="14">MECDP-synthase</shortName>
            <shortName evidence="14">MECPP-synthase</shortName>
            <shortName evidence="14">MECPS</shortName>
            <ecNumber evidence="14">4.6.1.12</ecNumber>
        </recommendedName>
    </domain>
</protein>
<evidence type="ECO:0000313" key="17">
    <source>
        <dbReference type="Proteomes" id="UP000247565"/>
    </source>
</evidence>
<dbReference type="SUPFAM" id="SSF69765">
    <property type="entry name" value="IpsF-like"/>
    <property type="match status" value="1"/>
</dbReference>
<evidence type="ECO:0000256" key="13">
    <source>
        <dbReference type="ARBA" id="ARBA00023268"/>
    </source>
</evidence>
<dbReference type="InterPro" id="IPR003526">
    <property type="entry name" value="MECDP_synthase"/>
</dbReference>
<feature type="binding site" evidence="14">
    <location>
        <position position="367"/>
    </location>
    <ligand>
        <name>4-CDP-2-C-methyl-D-erythritol 2-phosphate</name>
        <dbReference type="ChEBI" id="CHEBI:57919"/>
    </ligand>
</feature>
<evidence type="ECO:0000256" key="2">
    <source>
        <dbReference type="ARBA" id="ARBA00001282"/>
    </source>
</evidence>
<dbReference type="Pfam" id="PF01128">
    <property type="entry name" value="IspD"/>
    <property type="match status" value="1"/>
</dbReference>
<keyword evidence="12 14" id="KW-0456">Lyase</keyword>
<evidence type="ECO:0000256" key="11">
    <source>
        <dbReference type="ARBA" id="ARBA00023229"/>
    </source>
</evidence>
<feature type="binding site" evidence="14">
    <location>
        <position position="236"/>
    </location>
    <ligand>
        <name>a divalent metal cation</name>
        <dbReference type="ChEBI" id="CHEBI:60240"/>
    </ligand>
</feature>
<reference evidence="16 17" key="1">
    <citation type="submission" date="2018-05" db="EMBL/GenBank/DDBJ databases">
        <title>Reference genomes for bee gut microbiota database.</title>
        <authorList>
            <person name="Ellegaard K.M."/>
        </authorList>
    </citation>
    <scope>NUCLEOTIDE SEQUENCE [LARGE SCALE GENOMIC DNA]</scope>
    <source>
        <strain evidence="16 17">ESL0284</strain>
    </source>
</reference>
<feature type="binding site" evidence="14">
    <location>
        <begin position="262"/>
        <end position="263"/>
    </location>
    <ligand>
        <name>4-CDP-2-C-methyl-D-erythritol 2-phosphate</name>
        <dbReference type="ChEBI" id="CHEBI:57919"/>
    </ligand>
</feature>
<comment type="caution">
    <text evidence="14">Lacks conserved residue(s) required for the propagation of feature annotation.</text>
</comment>
<dbReference type="HAMAP" id="MF_00108">
    <property type="entry name" value="IspD"/>
    <property type="match status" value="1"/>
</dbReference>
<feature type="binding site" evidence="14">
    <location>
        <begin position="360"/>
        <end position="363"/>
    </location>
    <ligand>
        <name>4-CDP-2-C-methyl-D-erythritol 2-phosphate</name>
        <dbReference type="ChEBI" id="CHEBI:57919"/>
    </ligand>
</feature>
<dbReference type="Gene3D" id="3.90.550.10">
    <property type="entry name" value="Spore Coat Polysaccharide Biosynthesis Protein SpsA, Chain A"/>
    <property type="match status" value="1"/>
</dbReference>
<dbReference type="PANTHER" id="PTHR43181:SF1">
    <property type="entry name" value="2-C-METHYL-D-ERYTHRITOL 2,4-CYCLODIPHOSPHATE SYNTHASE, CHLOROPLASTIC"/>
    <property type="match status" value="1"/>
</dbReference>
<gene>
    <name evidence="14" type="primary">ispDF</name>
    <name evidence="16" type="ORF">DK869_00175</name>
</gene>
<dbReference type="CDD" id="cd02516">
    <property type="entry name" value="CDP-ME_synthetase"/>
    <property type="match status" value="1"/>
</dbReference>
<comment type="caution">
    <text evidence="16">The sequence shown here is derived from an EMBL/GenBank/DDBJ whole genome shotgun (WGS) entry which is preliminary data.</text>
</comment>
<dbReference type="PROSITE" id="PS01295">
    <property type="entry name" value="ISPD"/>
    <property type="match status" value="1"/>
</dbReference>
<dbReference type="Proteomes" id="UP000247565">
    <property type="component" value="Unassembled WGS sequence"/>
</dbReference>
<feature type="site" description="Transition state stabilizer" evidence="14">
    <location>
        <position position="24"/>
    </location>
</feature>
<dbReference type="FunFam" id="3.90.550.10:FF:000003">
    <property type="entry name" value="2-C-methyl-D-erythritol 4-phosphate cytidylyltransferase"/>
    <property type="match status" value="1"/>
</dbReference>
<feature type="binding site" evidence="14">
    <location>
        <position position="238"/>
    </location>
    <ligand>
        <name>a divalent metal cation</name>
        <dbReference type="ChEBI" id="CHEBI:60240"/>
    </ligand>
</feature>
<evidence type="ECO:0000313" key="16">
    <source>
        <dbReference type="EMBL" id="PXZ01466.1"/>
    </source>
</evidence>
<dbReference type="GO" id="GO:0046872">
    <property type="term" value="F:metal ion binding"/>
    <property type="evidence" value="ECO:0007669"/>
    <property type="project" value="UniProtKB-KW"/>
</dbReference>
<feature type="domain" description="2-C-methyl-D-erythritol 2,4-cyclodiphosphate synthase" evidence="15">
    <location>
        <begin position="230"/>
        <end position="382"/>
    </location>
</feature>
<dbReference type="RefSeq" id="WP_110437986.1">
    <property type="nucleotide sequence ID" value="NZ_CP046393.1"/>
</dbReference>
<comment type="function">
    <text evidence="14">Bifunctional enzyme that catalyzes the formation of 4-diphosphocytidyl-2-C-methyl-D-erythritol from CTP and 2-C-methyl-D-erythritol 4-phosphate (MEP) (IspD), and catalyzes the conversion of 4-diphosphocytidyl-2-C-methyl-D-erythritol 2-phosphate (CDP-ME2P) to 2-C-methyl-D-erythritol 2,4-cyclodiphosphate (ME-CPP) with a corresponding release of cytidine 5-monophosphate (CMP) (IspF).</text>
</comment>
<dbReference type="Gene3D" id="3.30.1330.50">
    <property type="entry name" value="2-C-methyl-D-erythritol 2,4-cyclodiphosphate synthase"/>
    <property type="match status" value="1"/>
</dbReference>
<dbReference type="EC" id="2.7.7.60" evidence="14"/>
<dbReference type="SUPFAM" id="SSF53448">
    <property type="entry name" value="Nucleotide-diphospho-sugar transferases"/>
    <property type="match status" value="1"/>
</dbReference>
<dbReference type="PROSITE" id="PS01350">
    <property type="entry name" value="ISPF"/>
    <property type="match status" value="1"/>
</dbReference>
<dbReference type="InterPro" id="IPR029044">
    <property type="entry name" value="Nucleotide-diphossugar_trans"/>
</dbReference>
<evidence type="ECO:0000256" key="4">
    <source>
        <dbReference type="ARBA" id="ARBA00004709"/>
    </source>
</evidence>
<dbReference type="UniPathway" id="UPA00056">
    <property type="reaction ID" value="UER00093"/>
</dbReference>
<dbReference type="InterPro" id="IPR026596">
    <property type="entry name" value="IspD/F"/>
</dbReference>
<name>A0A318N291_9PROT</name>
<evidence type="ECO:0000259" key="15">
    <source>
        <dbReference type="Pfam" id="PF02542"/>
    </source>
</evidence>
<evidence type="ECO:0000256" key="5">
    <source>
        <dbReference type="ARBA" id="ARBA00004787"/>
    </source>
</evidence>
<evidence type="ECO:0000256" key="8">
    <source>
        <dbReference type="ARBA" id="ARBA00022679"/>
    </source>
</evidence>
<evidence type="ECO:0000256" key="7">
    <source>
        <dbReference type="ARBA" id="ARBA00009789"/>
    </source>
</evidence>
<dbReference type="FunFam" id="3.30.1330.50:FF:000001">
    <property type="entry name" value="2-C-methyl-D-erythritol 2,4-cyclodiphosphate synthase"/>
    <property type="match status" value="1"/>
</dbReference>
<feature type="binding site" evidence="14">
    <location>
        <begin position="236"/>
        <end position="238"/>
    </location>
    <ligand>
        <name>4-CDP-2-C-methyl-D-erythritol 2-phosphate</name>
        <dbReference type="ChEBI" id="CHEBI:57919"/>
    </ligand>
</feature>
<dbReference type="EC" id="4.6.1.12" evidence="14"/>
<evidence type="ECO:0000256" key="10">
    <source>
        <dbReference type="ARBA" id="ARBA00022723"/>
    </source>
</evidence>
<feature type="site" description="Transition state stabilizer" evidence="14">
    <location>
        <position position="15"/>
    </location>
</feature>
<evidence type="ECO:0000256" key="9">
    <source>
        <dbReference type="ARBA" id="ARBA00022695"/>
    </source>
</evidence>
<dbReference type="InterPro" id="IPR018294">
    <property type="entry name" value="ISPD_synthase_CS"/>
</dbReference>
<comment type="cofactor">
    <cofactor evidence="3 14">
        <name>a divalent metal cation</name>
        <dbReference type="ChEBI" id="CHEBI:60240"/>
    </cofactor>
</comment>
<dbReference type="EMBL" id="QGLT01000001">
    <property type="protein sequence ID" value="PXZ01466.1"/>
    <property type="molecule type" value="Genomic_DNA"/>
</dbReference>
<feature type="region of interest" description="2-C-methyl-D-erythritol 2,4-cyclodiphosphate synthase" evidence="14">
    <location>
        <begin position="230"/>
        <end position="389"/>
    </location>
</feature>
<feature type="site" description="Transition state stabilizer" evidence="14">
    <location>
        <position position="361"/>
    </location>
</feature>
<dbReference type="GO" id="GO:0019288">
    <property type="term" value="P:isopentenyl diphosphate biosynthetic process, methylerythritol 4-phosphate pathway"/>
    <property type="evidence" value="ECO:0007669"/>
    <property type="project" value="UniProtKB-UniRule"/>
</dbReference>
<comment type="catalytic activity">
    <reaction evidence="2 14">
        <text>2-C-methyl-D-erythritol 4-phosphate + CTP + H(+) = 4-CDP-2-C-methyl-D-erythritol + diphosphate</text>
        <dbReference type="Rhea" id="RHEA:13429"/>
        <dbReference type="ChEBI" id="CHEBI:15378"/>
        <dbReference type="ChEBI" id="CHEBI:33019"/>
        <dbReference type="ChEBI" id="CHEBI:37563"/>
        <dbReference type="ChEBI" id="CHEBI:57823"/>
        <dbReference type="ChEBI" id="CHEBI:58262"/>
        <dbReference type="EC" id="2.7.7.60"/>
    </reaction>
</comment>
<sequence length="389" mass="42646">MRIALILLSAGSGKRFNQNGTLPKQYVQLLGHPVIFHAAKAFLPHVDLVQPVGDASLLSPVLNDLKNNKILPIIQGGEERQDSVKAGLEALAKLPEPEQPDVVLIHDGARPNISSEIITKVIDALKQYPAAIPAIPVAETLKKSKQNIIENTISRDDLYRAQTPQGFNFRQLLKIHRGSFSKGATDDAALFEQAGLPVMLVMGDENNIKLTYKNDLKRLECLMSKVIIPRIGSGFDVHAFEKDRPLILCGINIPYEHGLAGHSDADVALHALCDAIYGALAEGDIGSHFPPSDPQWKNADSQKFIIHAGKRIIERGGKISNLDITLICEKPKMRPYIDSMRQKISELLQLKLSAISVKATTTEKLGFTGRQEGIACQAVICLLMPEEET</sequence>
<evidence type="ECO:0000256" key="1">
    <source>
        <dbReference type="ARBA" id="ARBA00000200"/>
    </source>
</evidence>
<evidence type="ECO:0000256" key="6">
    <source>
        <dbReference type="ARBA" id="ARBA00008480"/>
    </source>
</evidence>
<accession>A0A318N291</accession>
<dbReference type="InterPro" id="IPR034683">
    <property type="entry name" value="IspD/TarI"/>
</dbReference>
<dbReference type="HAMAP" id="MF_00107">
    <property type="entry name" value="IspF"/>
    <property type="match status" value="1"/>
</dbReference>
<dbReference type="CDD" id="cd00554">
    <property type="entry name" value="MECDP_synthase"/>
    <property type="match status" value="1"/>
</dbReference>
<evidence type="ECO:0000256" key="14">
    <source>
        <dbReference type="HAMAP-Rule" id="MF_01520"/>
    </source>
</evidence>
<dbReference type="Pfam" id="PF02542">
    <property type="entry name" value="YgbB"/>
    <property type="match status" value="1"/>
</dbReference>
<feature type="binding site" evidence="14">
    <location>
        <position position="370"/>
    </location>
    <ligand>
        <name>4-CDP-2-C-methyl-D-erythritol 2-phosphate</name>
        <dbReference type="ChEBI" id="CHEBI:57919"/>
    </ligand>
</feature>
<keyword evidence="17" id="KW-1185">Reference proteome</keyword>
<dbReference type="InterPro" id="IPR036571">
    <property type="entry name" value="MECDP_synthase_sf"/>
</dbReference>
<evidence type="ECO:0000256" key="12">
    <source>
        <dbReference type="ARBA" id="ARBA00023239"/>
    </source>
</evidence>
<dbReference type="InterPro" id="IPR020555">
    <property type="entry name" value="MECDP_synthase_CS"/>
</dbReference>
<feature type="site" description="Transition state stabilizer" evidence="14">
    <location>
        <position position="262"/>
    </location>
</feature>
<keyword evidence="13 14" id="KW-0511">Multifunctional enzyme</keyword>
<comment type="pathway">
    <text evidence="5 14">Isoprenoid biosynthesis; isopentenyl diphosphate biosynthesis via DXP pathway; isopentenyl diphosphate from 1-deoxy-D-xylulose 5-phosphate: step 2/6.</text>
</comment>
<dbReference type="GO" id="GO:0050518">
    <property type="term" value="F:2-C-methyl-D-erythritol 4-phosphate cytidylyltransferase activity"/>
    <property type="evidence" value="ECO:0007669"/>
    <property type="project" value="UniProtKB-UniRule"/>
</dbReference>
<dbReference type="NCBIfam" id="TIGR00151">
    <property type="entry name" value="ispF"/>
    <property type="match status" value="1"/>
</dbReference>
<comment type="similarity">
    <text evidence="14">In the N-terminal section; belongs to the IspD/TarI cytidylyltransferase family. IspD subfamily.</text>
</comment>
<dbReference type="PANTHER" id="PTHR43181">
    <property type="entry name" value="2-C-METHYL-D-ERYTHRITOL 2,4-CYCLODIPHOSPHATE SYNTHASE, CHLOROPLASTIC"/>
    <property type="match status" value="1"/>
</dbReference>
<comment type="similarity">
    <text evidence="7">Belongs to the IspD/TarI cytidylyltransferase family. IspD subfamily.</text>
</comment>
<proteinExistence type="inferred from homology"/>
<feature type="binding site" evidence="14">
    <location>
        <begin position="284"/>
        <end position="286"/>
    </location>
    <ligand>
        <name>4-CDP-2-C-methyl-D-erythritol 2-phosphate</name>
        <dbReference type="ChEBI" id="CHEBI:57919"/>
    </ligand>
</feature>
<dbReference type="HAMAP" id="MF_01520">
    <property type="entry name" value="IspDF"/>
    <property type="match status" value="1"/>
</dbReference>
<comment type="similarity">
    <text evidence="14">In the C-terminal section; belongs to the IspF family.</text>
</comment>
<comment type="pathway">
    <text evidence="4 14">Isoprenoid biosynthesis; isopentenyl diphosphate biosynthesis via DXP pathway; isopentenyl diphosphate from 1-deoxy-D-xylulose 5-phosphate: step 4/6.</text>
</comment>
<organism evidence="16 17">
    <name type="scientific">Commensalibacter melissae</name>
    <dbReference type="NCBI Taxonomy" id="2070537"/>
    <lineage>
        <taxon>Bacteria</taxon>
        <taxon>Pseudomonadati</taxon>
        <taxon>Pseudomonadota</taxon>
        <taxon>Alphaproteobacteria</taxon>
        <taxon>Acetobacterales</taxon>
        <taxon>Acetobacteraceae</taxon>
    </lineage>
</organism>
<keyword evidence="11 14" id="KW-0414">Isoprene biosynthesis</keyword>
<evidence type="ECO:0000256" key="3">
    <source>
        <dbReference type="ARBA" id="ARBA00001968"/>
    </source>
</evidence>
<comment type="catalytic activity">
    <reaction evidence="1 14">
        <text>4-CDP-2-C-methyl-D-erythritol 2-phosphate = 2-C-methyl-D-erythritol 2,4-cyclic diphosphate + CMP</text>
        <dbReference type="Rhea" id="RHEA:23864"/>
        <dbReference type="ChEBI" id="CHEBI:57919"/>
        <dbReference type="ChEBI" id="CHEBI:58483"/>
        <dbReference type="ChEBI" id="CHEBI:60377"/>
        <dbReference type="EC" id="4.6.1.12"/>
    </reaction>
</comment>
<feature type="site" description="Positions MEP for the nucleophilic attack" evidence="14">
    <location>
        <position position="209"/>
    </location>
</feature>
<feature type="binding site" evidence="14">
    <location>
        <position position="270"/>
    </location>
    <ligand>
        <name>a divalent metal cation</name>
        <dbReference type="ChEBI" id="CHEBI:60240"/>
    </ligand>
</feature>
<feature type="site" description="Positions MEP for the nucleophilic attack" evidence="14">
    <location>
        <position position="155"/>
    </location>
</feature>
<feature type="region of interest" description="2-C-methyl-D-erythritol 4-phosphate cytidylyltransferase" evidence="14">
    <location>
        <begin position="1"/>
        <end position="230"/>
    </location>
</feature>
<keyword evidence="10 14" id="KW-0479">Metal-binding</keyword>
<dbReference type="AlphaFoldDB" id="A0A318N291"/>
<dbReference type="GO" id="GO:0016114">
    <property type="term" value="P:terpenoid biosynthetic process"/>
    <property type="evidence" value="ECO:0007669"/>
    <property type="project" value="InterPro"/>
</dbReference>
<dbReference type="OrthoDB" id="9804336at2"/>
<keyword evidence="8 14" id="KW-0808">Transferase</keyword>
<dbReference type="GO" id="GO:0008685">
    <property type="term" value="F:2-C-methyl-D-erythritol 2,4-cyclodiphosphate synthase activity"/>
    <property type="evidence" value="ECO:0007669"/>
    <property type="project" value="UniProtKB-UniRule"/>
</dbReference>
<keyword evidence="9 14" id="KW-0548">Nucleotidyltransferase</keyword>
<comment type="similarity">
    <text evidence="6">Belongs to the IspF family.</text>
</comment>
<dbReference type="NCBIfam" id="NF006899">
    <property type="entry name" value="PRK09382.1"/>
    <property type="match status" value="1"/>
</dbReference>